<feature type="region of interest" description="Disordered" evidence="1">
    <location>
        <begin position="526"/>
        <end position="555"/>
    </location>
</feature>
<feature type="compositionally biased region" description="Low complexity" evidence="1">
    <location>
        <begin position="1209"/>
        <end position="1218"/>
    </location>
</feature>
<feature type="region of interest" description="Disordered" evidence="1">
    <location>
        <begin position="602"/>
        <end position="631"/>
    </location>
</feature>
<dbReference type="EMBL" id="KQ459460">
    <property type="protein sequence ID" value="KPJ00793.1"/>
    <property type="molecule type" value="Genomic_DNA"/>
</dbReference>
<reference evidence="2 3" key="1">
    <citation type="journal article" date="2015" name="Nat. Commun.">
        <title>Outbred genome sequencing and CRISPR/Cas9 gene editing in butterflies.</title>
        <authorList>
            <person name="Li X."/>
            <person name="Fan D."/>
            <person name="Zhang W."/>
            <person name="Liu G."/>
            <person name="Zhang L."/>
            <person name="Zhao L."/>
            <person name="Fang X."/>
            <person name="Chen L."/>
            <person name="Dong Y."/>
            <person name="Chen Y."/>
            <person name="Ding Y."/>
            <person name="Zhao R."/>
            <person name="Feng M."/>
            <person name="Zhu Y."/>
            <person name="Feng Y."/>
            <person name="Jiang X."/>
            <person name="Zhu D."/>
            <person name="Xiang H."/>
            <person name="Feng X."/>
            <person name="Li S."/>
            <person name="Wang J."/>
            <person name="Zhang G."/>
            <person name="Kronforst M.R."/>
            <person name="Wang W."/>
        </authorList>
    </citation>
    <scope>NUCLEOTIDE SEQUENCE [LARGE SCALE GENOMIC DNA]</scope>
    <source>
        <strain evidence="2">Ya'a_city_454_Px</strain>
        <tissue evidence="2">Whole body</tissue>
    </source>
</reference>
<feature type="compositionally biased region" description="Basic and acidic residues" evidence="1">
    <location>
        <begin position="528"/>
        <end position="547"/>
    </location>
</feature>
<feature type="compositionally biased region" description="Basic and acidic residues" evidence="1">
    <location>
        <begin position="1289"/>
        <end position="1298"/>
    </location>
</feature>
<feature type="compositionally biased region" description="Polar residues" evidence="1">
    <location>
        <begin position="1270"/>
        <end position="1288"/>
    </location>
</feature>
<evidence type="ECO:0000313" key="3">
    <source>
        <dbReference type="Proteomes" id="UP000053268"/>
    </source>
</evidence>
<accession>A0A194Q5H2</accession>
<evidence type="ECO:0000313" key="2">
    <source>
        <dbReference type="EMBL" id="KPJ00793.1"/>
    </source>
</evidence>
<gene>
    <name evidence="2" type="ORF">RR46_07632</name>
</gene>
<keyword evidence="3" id="KW-1185">Reference proteome</keyword>
<dbReference type="Proteomes" id="UP000053268">
    <property type="component" value="Unassembled WGS sequence"/>
</dbReference>
<protein>
    <submittedName>
        <fullName evidence="2">Uncharacterized protein</fullName>
    </submittedName>
</protein>
<organism evidence="2 3">
    <name type="scientific">Papilio xuthus</name>
    <name type="common">Asian swallowtail butterfly</name>
    <dbReference type="NCBI Taxonomy" id="66420"/>
    <lineage>
        <taxon>Eukaryota</taxon>
        <taxon>Metazoa</taxon>
        <taxon>Ecdysozoa</taxon>
        <taxon>Arthropoda</taxon>
        <taxon>Hexapoda</taxon>
        <taxon>Insecta</taxon>
        <taxon>Pterygota</taxon>
        <taxon>Neoptera</taxon>
        <taxon>Endopterygota</taxon>
        <taxon>Lepidoptera</taxon>
        <taxon>Glossata</taxon>
        <taxon>Ditrysia</taxon>
        <taxon>Papilionoidea</taxon>
        <taxon>Papilionidae</taxon>
        <taxon>Papilioninae</taxon>
        <taxon>Papilio</taxon>
    </lineage>
</organism>
<feature type="region of interest" description="Disordered" evidence="1">
    <location>
        <begin position="819"/>
        <end position="847"/>
    </location>
</feature>
<sequence>MSTIQALNKIKSFEIEYFNKYEENGAGIKIFDLMLLNPPSKTWDLLGKELILLLQYWLNALRKHLIIHNNNWWPFLQSILKFVKELGLKESKLNDIIVKETAECLLDLATHTKPDINQRYKILCALNACGVACSREIRVALRGQFEVYFIKLAALLSSCGDAAVQYSIMETLLRWLLPRYVIEVRRNAAVKWFPSHLYDKETVTMFVERPWRDFFQGSEKCYNWLDINTSTKCLTVMLEPRLLRVLGCGLHAEACEALVINEVNTDAAKLRKIAQEVSIFVRTLEPAHLIPSAVSLTTENCKEIKIVISSKCDMGKVDSALRRIFANKYQVLFDIENGIPISPQKNNINRQDTSEEDTTFSIPSERVKRIRTGYVVKSRTIGSEVLASSASTTSLAQLHEKLEELPYYEIKHDRMKIPYPGLSRITEASESDAGRSCESSTFKFKSFGVCQKSTFTQAEKSKSKEVKTKLISPAGTDEENSVSCLFVATIGSADESVINDTLERLPKNRNPENIIDVLVQEAFNAKNASDRKENSEVPRETRQHNETESEPSEEEIRQIEDMIANDSNIDEDVELCLKFIIDTICNEFEIYEELHETSILDKDYSIQEKPQENEENTTKDADDFKSPTTKDDKSIKNITLKFKNPKKPNAKKTQRKLKVKSIENTQISNNLEAKRNANVSCSDTSNNIEENNKKVKRTLRNKRKLYSPKDDVFDETENINKVVHNTKTYNKTSPIASYKEIEKERNEYRKKLRNKQSKENKQIIISPKTTKMNDIFDTLKSNIDNNQKITIVNKTNTLNADIYNFSSDSEDNFKTTAVKHLSPKRSPLEKKSNQNKKTYSRKNAKSKPKFTIKKEKLIDETMREALPETLDTSFEVRRSPRNTAKESLPNIKVEHEMDDIEEVVETKCKANKRKVNIKLEKNKKSPLKNKKKNLNKITNYIKGNETFDTTISPLPGLTVETMHNITNVSTSPKRLDKIREMYVESPEKFENFNTTQNLLMDLDQTSECGVQEIEHFAEIHQNSLDTSQSRILRSQKKQTPTKKVVVSKKNDLLKSIKKNKNKRRNEINPTRYIIDISADSNSEKSINTVGICPITAHGDFEMCYNDLPPNQDILNKTIEPRNLEIEEQNESIKELYLQLQNERLEDKTRKSFRNNIESVSTRKNSPLKIMKIPSDDYIKYLPSLRDSDTSSNHSVDELLDKPSFVSNKSISRSKINSKTSDKKRNISRKSQISPITLFHDETQNKNHSQSNRSIESDGVEQVKNLFYKSKLTNKSTTMKTATRNSDTNSSKRESLRDSVNRLVKRKSSELLDMNKKRKIEAGMSNSPIQSLENVSSSNVNNWIDQCIPNISRDGIRHSYDDNVRCILEKLDTTLVEIHHNTDRRFVKTFVETQKRFSELKRIHHEVYEETLRDLNYKFKRLQEMSDEIFEDMKSRMRDVITEDRKQKIAMVKILKEDVQAVVDFNARRNK</sequence>
<feature type="compositionally biased region" description="Basic residues" evidence="1">
    <location>
        <begin position="838"/>
        <end position="847"/>
    </location>
</feature>
<name>A0A194Q5H2_PAPXU</name>
<feature type="region of interest" description="Disordered" evidence="1">
    <location>
        <begin position="1209"/>
        <end position="1298"/>
    </location>
</feature>
<proteinExistence type="predicted"/>
<evidence type="ECO:0000256" key="1">
    <source>
        <dbReference type="SAM" id="MobiDB-lite"/>
    </source>
</evidence>